<protein>
    <submittedName>
        <fullName evidence="3">MarR family transcriptional regulator</fullName>
    </submittedName>
</protein>
<dbReference type="InterPro" id="IPR036388">
    <property type="entry name" value="WH-like_DNA-bd_sf"/>
</dbReference>
<dbReference type="EMBL" id="QOIL01000004">
    <property type="protein sequence ID" value="RCG31586.1"/>
    <property type="molecule type" value="Genomic_DNA"/>
</dbReference>
<feature type="domain" description="HTH marR-type" evidence="2">
    <location>
        <begin position="27"/>
        <end position="158"/>
    </location>
</feature>
<dbReference type="AlphaFoldDB" id="A0A367FMH5"/>
<sequence>MTETQAAPSAEAPGAIPGDQYEAYCAVERQLGVLFRRSRAMSAEMGREVHRELEPGAYGILVRIDEAAPARPSDLAAYFGVGKGTISRQLKVLDELGLIGRQPDPLDGRAHLLDLTPEGRARLLRARTARQRRFYALLGTWPQEDVRLLARMLERFNALAESAGQTAGQTESSGQTETAGQMESSGQTGRA</sequence>
<proteinExistence type="predicted"/>
<dbReference type="CDD" id="cd00090">
    <property type="entry name" value="HTH_ARSR"/>
    <property type="match status" value="1"/>
</dbReference>
<dbReference type="OrthoDB" id="8635520at2"/>
<dbReference type="InterPro" id="IPR011991">
    <property type="entry name" value="ArsR-like_HTH"/>
</dbReference>
<dbReference type="InterPro" id="IPR000835">
    <property type="entry name" value="HTH_MarR-typ"/>
</dbReference>
<dbReference type="PANTHER" id="PTHR33164:SF57">
    <property type="entry name" value="MARR-FAMILY TRANSCRIPTIONAL REGULATOR"/>
    <property type="match status" value="1"/>
</dbReference>
<dbReference type="RefSeq" id="WP_114028156.1">
    <property type="nucleotide sequence ID" value="NZ_QOIL01000004.1"/>
</dbReference>
<dbReference type="InterPro" id="IPR036390">
    <property type="entry name" value="WH_DNA-bd_sf"/>
</dbReference>
<accession>A0A367FMH5</accession>
<name>A0A367FMH5_9ACTN</name>
<evidence type="ECO:0000259" key="2">
    <source>
        <dbReference type="PROSITE" id="PS50995"/>
    </source>
</evidence>
<dbReference type="SMART" id="SM00347">
    <property type="entry name" value="HTH_MARR"/>
    <property type="match status" value="1"/>
</dbReference>
<gene>
    <name evidence="3" type="ORF">DQ384_08425</name>
</gene>
<dbReference type="GO" id="GO:0006950">
    <property type="term" value="P:response to stress"/>
    <property type="evidence" value="ECO:0007669"/>
    <property type="project" value="TreeGrafter"/>
</dbReference>
<dbReference type="InterPro" id="IPR039422">
    <property type="entry name" value="MarR/SlyA-like"/>
</dbReference>
<dbReference type="Proteomes" id="UP000253094">
    <property type="component" value="Unassembled WGS sequence"/>
</dbReference>
<dbReference type="PRINTS" id="PR00598">
    <property type="entry name" value="HTHMARR"/>
</dbReference>
<dbReference type="Pfam" id="PF12802">
    <property type="entry name" value="MarR_2"/>
    <property type="match status" value="1"/>
</dbReference>
<dbReference type="PANTHER" id="PTHR33164">
    <property type="entry name" value="TRANSCRIPTIONAL REGULATOR, MARR FAMILY"/>
    <property type="match status" value="1"/>
</dbReference>
<evidence type="ECO:0000256" key="1">
    <source>
        <dbReference type="SAM" id="MobiDB-lite"/>
    </source>
</evidence>
<dbReference type="SUPFAM" id="SSF46785">
    <property type="entry name" value="Winged helix' DNA-binding domain"/>
    <property type="match status" value="1"/>
</dbReference>
<evidence type="ECO:0000313" key="3">
    <source>
        <dbReference type="EMBL" id="RCG31586.1"/>
    </source>
</evidence>
<reference evidence="3 4" key="1">
    <citation type="submission" date="2018-06" db="EMBL/GenBank/DDBJ databases">
        <title>Sphaerisporangium craniellae sp. nov., isolated from a marine sponge in the South China Sea.</title>
        <authorList>
            <person name="Li L."/>
        </authorList>
    </citation>
    <scope>NUCLEOTIDE SEQUENCE [LARGE SCALE GENOMIC DNA]</scope>
    <source>
        <strain evidence="3 4">CCTCC AA 208026</strain>
    </source>
</reference>
<evidence type="ECO:0000313" key="4">
    <source>
        <dbReference type="Proteomes" id="UP000253094"/>
    </source>
</evidence>
<dbReference type="Gene3D" id="1.10.10.10">
    <property type="entry name" value="Winged helix-like DNA-binding domain superfamily/Winged helix DNA-binding domain"/>
    <property type="match status" value="1"/>
</dbReference>
<dbReference type="GO" id="GO:0003700">
    <property type="term" value="F:DNA-binding transcription factor activity"/>
    <property type="evidence" value="ECO:0007669"/>
    <property type="project" value="InterPro"/>
</dbReference>
<dbReference type="PROSITE" id="PS50995">
    <property type="entry name" value="HTH_MARR_2"/>
    <property type="match status" value="1"/>
</dbReference>
<feature type="region of interest" description="Disordered" evidence="1">
    <location>
        <begin position="161"/>
        <end position="191"/>
    </location>
</feature>
<comment type="caution">
    <text evidence="3">The sequence shown here is derived from an EMBL/GenBank/DDBJ whole genome shotgun (WGS) entry which is preliminary data.</text>
</comment>
<feature type="compositionally biased region" description="Polar residues" evidence="1">
    <location>
        <begin position="163"/>
        <end position="191"/>
    </location>
</feature>
<organism evidence="3 4">
    <name type="scientific">Sphaerisporangium album</name>
    <dbReference type="NCBI Taxonomy" id="509200"/>
    <lineage>
        <taxon>Bacteria</taxon>
        <taxon>Bacillati</taxon>
        <taxon>Actinomycetota</taxon>
        <taxon>Actinomycetes</taxon>
        <taxon>Streptosporangiales</taxon>
        <taxon>Streptosporangiaceae</taxon>
        <taxon>Sphaerisporangium</taxon>
    </lineage>
</organism>
<keyword evidence="4" id="KW-1185">Reference proteome</keyword>